<dbReference type="Proteomes" id="UP000250321">
    <property type="component" value="Unassembled WGS sequence"/>
</dbReference>
<comment type="caution">
    <text evidence="2">The sequence shown here is derived from an EMBL/GenBank/DDBJ whole genome shotgun (WGS) entry which is preliminary data.</text>
</comment>
<dbReference type="PANTHER" id="PTHR35503">
    <property type="entry name" value="OSJNBA0006M15.15 PROTEIN"/>
    <property type="match status" value="1"/>
</dbReference>
<feature type="domain" description="C2" evidence="1">
    <location>
        <begin position="1"/>
        <end position="127"/>
    </location>
</feature>
<protein>
    <recommendedName>
        <fullName evidence="1">C2 domain-containing protein</fullName>
    </recommendedName>
</protein>
<dbReference type="Gene3D" id="2.60.40.150">
    <property type="entry name" value="C2 domain"/>
    <property type="match status" value="1"/>
</dbReference>
<evidence type="ECO:0000259" key="1">
    <source>
        <dbReference type="PROSITE" id="PS50004"/>
    </source>
</evidence>
<dbReference type="OrthoDB" id="687396at2759"/>
<organism evidence="2 3">
    <name type="scientific">Prunus yedoensis var. nudiflora</name>
    <dbReference type="NCBI Taxonomy" id="2094558"/>
    <lineage>
        <taxon>Eukaryota</taxon>
        <taxon>Viridiplantae</taxon>
        <taxon>Streptophyta</taxon>
        <taxon>Embryophyta</taxon>
        <taxon>Tracheophyta</taxon>
        <taxon>Spermatophyta</taxon>
        <taxon>Magnoliopsida</taxon>
        <taxon>eudicotyledons</taxon>
        <taxon>Gunneridae</taxon>
        <taxon>Pentapetalae</taxon>
        <taxon>rosids</taxon>
        <taxon>fabids</taxon>
        <taxon>Rosales</taxon>
        <taxon>Rosaceae</taxon>
        <taxon>Amygdaloideae</taxon>
        <taxon>Amygdaleae</taxon>
        <taxon>Prunus</taxon>
    </lineage>
</organism>
<dbReference type="SUPFAM" id="SSF49562">
    <property type="entry name" value="C2 domain (Calcium/lipid-binding domain, CaLB)"/>
    <property type="match status" value="1"/>
</dbReference>
<dbReference type="InterPro" id="IPR035892">
    <property type="entry name" value="C2_domain_sf"/>
</dbReference>
<dbReference type="EMBL" id="PJQY01000967">
    <property type="protein sequence ID" value="PQQ06407.1"/>
    <property type="molecule type" value="Genomic_DNA"/>
</dbReference>
<accession>A0A314YJ63</accession>
<keyword evidence="3" id="KW-1185">Reference proteome</keyword>
<gene>
    <name evidence="2" type="ORF">Pyn_17485</name>
</gene>
<dbReference type="Pfam" id="PF00168">
    <property type="entry name" value="C2"/>
    <property type="match status" value="1"/>
</dbReference>
<evidence type="ECO:0000313" key="2">
    <source>
        <dbReference type="EMBL" id="PQQ06407.1"/>
    </source>
</evidence>
<dbReference type="PANTHER" id="PTHR35503:SF2">
    <property type="entry name" value="OS04G0455700 PROTEIN"/>
    <property type="match status" value="1"/>
</dbReference>
<sequence>MSSSQFSSLSCELRIIQAKNIEFKTTGNLFVRYYISAGNKGRIRLNTREISAKSNHVWNESISLECSGSEMDAMDSCLKQESIVFELRWRSTVPVFGRIGGSQLLGRAEVQWKEVLESPNMELNQWVSMVSTSGHALEGVKPPKLQVGIKVRVQADHVELEKRRQRSRRMKKWDECGCEKGHGLGCTCSDYEIFALAAALEAF</sequence>
<name>A0A314YJ63_PRUYE</name>
<evidence type="ECO:0000313" key="3">
    <source>
        <dbReference type="Proteomes" id="UP000250321"/>
    </source>
</evidence>
<dbReference type="InterPro" id="IPR000008">
    <property type="entry name" value="C2_dom"/>
</dbReference>
<reference evidence="2 3" key="1">
    <citation type="submission" date="2018-02" db="EMBL/GenBank/DDBJ databases">
        <title>Draft genome of wild Prunus yedoensis var. nudiflora.</title>
        <authorList>
            <person name="Baek S."/>
            <person name="Kim J.-H."/>
            <person name="Choi K."/>
            <person name="Kim G.-B."/>
            <person name="Cho A."/>
            <person name="Jang H."/>
            <person name="Shin C.-H."/>
            <person name="Yu H.-J."/>
            <person name="Mun J.-H."/>
        </authorList>
    </citation>
    <scope>NUCLEOTIDE SEQUENCE [LARGE SCALE GENOMIC DNA]</scope>
    <source>
        <strain evidence="3">cv. Jeju island</strain>
        <tissue evidence="2">Leaf</tissue>
    </source>
</reference>
<dbReference type="AlphaFoldDB" id="A0A314YJ63"/>
<dbReference type="PROSITE" id="PS50004">
    <property type="entry name" value="C2"/>
    <property type="match status" value="1"/>
</dbReference>
<proteinExistence type="predicted"/>